<dbReference type="AlphaFoldDB" id="A0A6A4HT19"/>
<dbReference type="PROSITE" id="PS51257">
    <property type="entry name" value="PROKAR_LIPOPROTEIN"/>
    <property type="match status" value="1"/>
</dbReference>
<keyword evidence="1" id="KW-0732">Signal</keyword>
<dbReference type="EMBL" id="ML769447">
    <property type="protein sequence ID" value="KAE9401296.1"/>
    <property type="molecule type" value="Genomic_DNA"/>
</dbReference>
<keyword evidence="3" id="KW-1185">Reference proteome</keyword>
<reference evidence="2" key="1">
    <citation type="journal article" date="2019" name="Environ. Microbiol.">
        <title>Fungal ecological strategies reflected in gene transcription - a case study of two litter decomposers.</title>
        <authorList>
            <person name="Barbi F."/>
            <person name="Kohler A."/>
            <person name="Barry K."/>
            <person name="Baskaran P."/>
            <person name="Daum C."/>
            <person name="Fauchery L."/>
            <person name="Ihrmark K."/>
            <person name="Kuo A."/>
            <person name="LaButti K."/>
            <person name="Lipzen A."/>
            <person name="Morin E."/>
            <person name="Grigoriev I.V."/>
            <person name="Henrissat B."/>
            <person name="Lindahl B."/>
            <person name="Martin F."/>
        </authorList>
    </citation>
    <scope>NUCLEOTIDE SEQUENCE</scope>
    <source>
        <strain evidence="2">JB14</strain>
    </source>
</reference>
<evidence type="ECO:0000313" key="3">
    <source>
        <dbReference type="Proteomes" id="UP000799118"/>
    </source>
</evidence>
<accession>A0A6A4HT19</accession>
<proteinExistence type="predicted"/>
<evidence type="ECO:0000256" key="1">
    <source>
        <dbReference type="SAM" id="SignalP"/>
    </source>
</evidence>
<gene>
    <name evidence="2" type="ORF">BT96DRAFT_610041</name>
</gene>
<evidence type="ECO:0008006" key="4">
    <source>
        <dbReference type="Google" id="ProtNLM"/>
    </source>
</evidence>
<evidence type="ECO:0000313" key="2">
    <source>
        <dbReference type="EMBL" id="KAE9401296.1"/>
    </source>
</evidence>
<dbReference type="Proteomes" id="UP000799118">
    <property type="component" value="Unassembled WGS sequence"/>
</dbReference>
<name>A0A6A4HT19_9AGAR</name>
<feature type="chain" id="PRO_5025455368" description="Peptidase A1 domain-containing protein" evidence="1">
    <location>
        <begin position="19"/>
        <end position="411"/>
    </location>
</feature>
<feature type="signal peptide" evidence="1">
    <location>
        <begin position="1"/>
        <end position="18"/>
    </location>
</feature>
<organism evidence="2 3">
    <name type="scientific">Gymnopus androsaceus JB14</name>
    <dbReference type="NCBI Taxonomy" id="1447944"/>
    <lineage>
        <taxon>Eukaryota</taxon>
        <taxon>Fungi</taxon>
        <taxon>Dikarya</taxon>
        <taxon>Basidiomycota</taxon>
        <taxon>Agaricomycotina</taxon>
        <taxon>Agaricomycetes</taxon>
        <taxon>Agaricomycetidae</taxon>
        <taxon>Agaricales</taxon>
        <taxon>Marasmiineae</taxon>
        <taxon>Omphalotaceae</taxon>
        <taxon>Gymnopus</taxon>
    </lineage>
</organism>
<protein>
    <recommendedName>
        <fullName evidence="4">Peptidase A1 domain-containing protein</fullName>
    </recommendedName>
</protein>
<sequence length="411" mass="45249">MHFKSAYLIISLVSVACAVPLLADSGLEARMSDKLKYTCTFLQQGTFLDQTSLPAEAKVVDQVPERLKLMVAEFVRTSLDELGTKMTTGDIKWQFLAYDDSYQKIAEGSPVYFELTGGRGSCKKRVPGVGNLNPRPCIAFVKKDSGGSLQGIVTRPSGDNIVVKGDALLVAGVFFTKNKQVATGLEMFDAHTHAQAENMVKWALNQPELKTHLGSQSALTISFSNQFPYKSIPPGAAIGFQFFGGKLCTLSKPCRGEIQLGLDHQKMHYVKMISTKPAAAFEIGAPLAEVSFTKFAPHAPEKFIELADTLAKRLVTWLLAQPNVFRVVGFSKSPIVVNLDKFPYEVIEKESVVHFQFYGGDKCTPVKPCYALVGINHNAEPHPLRYGSVYDYNYSLGFDPKKQPIVSAHER</sequence>